<comment type="subcellular location">
    <subcellularLocation>
        <location evidence="1">Membrane</location>
        <topology evidence="1">Multi-pass membrane protein</topology>
    </subcellularLocation>
</comment>
<dbReference type="InterPro" id="IPR013057">
    <property type="entry name" value="AA_transpt_TM"/>
</dbReference>
<dbReference type="Proteomes" id="UP000009168">
    <property type="component" value="Unassembled WGS sequence"/>
</dbReference>
<gene>
    <name evidence="8" type="ORF">TTHERM_00295240</name>
</gene>
<feature type="transmembrane region" description="Helical" evidence="6">
    <location>
        <begin position="58"/>
        <end position="76"/>
    </location>
</feature>
<feature type="transmembrane region" description="Helical" evidence="6">
    <location>
        <begin position="272"/>
        <end position="294"/>
    </location>
</feature>
<evidence type="ECO:0000313" key="9">
    <source>
        <dbReference type="Proteomes" id="UP000009168"/>
    </source>
</evidence>
<proteinExistence type="predicted"/>
<evidence type="ECO:0000256" key="3">
    <source>
        <dbReference type="ARBA" id="ARBA00022989"/>
    </source>
</evidence>
<organism evidence="8 9">
    <name type="scientific">Tetrahymena thermophila (strain SB210)</name>
    <dbReference type="NCBI Taxonomy" id="312017"/>
    <lineage>
        <taxon>Eukaryota</taxon>
        <taxon>Sar</taxon>
        <taxon>Alveolata</taxon>
        <taxon>Ciliophora</taxon>
        <taxon>Intramacronucleata</taxon>
        <taxon>Oligohymenophorea</taxon>
        <taxon>Hymenostomatida</taxon>
        <taxon>Tetrahymenina</taxon>
        <taxon>Tetrahymenidae</taxon>
        <taxon>Tetrahymena</taxon>
    </lineage>
</organism>
<evidence type="ECO:0000256" key="5">
    <source>
        <dbReference type="SAM" id="MobiDB-lite"/>
    </source>
</evidence>
<feature type="compositionally biased region" description="Polar residues" evidence="5">
    <location>
        <begin position="402"/>
        <end position="417"/>
    </location>
</feature>
<dbReference type="FunCoup" id="I7M7F6">
    <property type="interactions" value="2"/>
</dbReference>
<feature type="transmembrane region" description="Helical" evidence="6">
    <location>
        <begin position="205"/>
        <end position="224"/>
    </location>
</feature>
<feature type="region of interest" description="Disordered" evidence="5">
    <location>
        <begin position="402"/>
        <end position="425"/>
    </location>
</feature>
<sequence>MNQKQNREIREIFIANEEKNTQIGEQNNLENKDQCEIIQDLGIPSQEVIEQKSSEFHATVNLFKGLVGIGILSLPIGFYKSGWLAGLIILPLCGIAMLYLSQQMMSVADKTHSKAKNITEFCADMLGKRSITFVNVCLFGIQLGVCISYVIFFTSYFKKSFCHTMGETSYACESRIPSLLVALVILLPCIFIRHMDKLKQWSMSANVFILCSLLIISLYCGYNLKQNGLPEIQQFNFSSMGDSVGIFIFTFEGVGLYFDVRHSMQEPKRFFVVLNYVIYFALILYTSFGILGYLTFGSKVKDIILFNFDLTNPVLFVVQILYCISLILSYPIQIFPCVNLVEHKILKKFCAKQFAILEEERQRKITEVNQYLISETDDKQSQIPQKLPTLGKKKNKAFSFTASSGRERSNSLNNRQIVSAGEQTDDENKLEEIRYRQRHQFYSTFLEQEETMEIQDYDQLSEVFLDEDDESRFLKYSCLVRIGFLAFVFLMAMSIDRISIFINFIGSICGTALCYFIPVIIIYKNEPELPFWKSLVNWFIFLIAFACGVFGAYSSLILFVKDFGQDI</sequence>
<name>I7M7F6_TETTS</name>
<dbReference type="EMBL" id="GG662740">
    <property type="protein sequence ID" value="EAR92911.2"/>
    <property type="molecule type" value="Genomic_DNA"/>
</dbReference>
<dbReference type="OrthoDB" id="296408at2759"/>
<evidence type="ECO:0000256" key="6">
    <source>
        <dbReference type="SAM" id="Phobius"/>
    </source>
</evidence>
<evidence type="ECO:0000313" key="8">
    <source>
        <dbReference type="EMBL" id="EAR92911.2"/>
    </source>
</evidence>
<feature type="transmembrane region" description="Helical" evidence="6">
    <location>
        <begin position="176"/>
        <end position="193"/>
    </location>
</feature>
<accession>I7M7F6</accession>
<feature type="transmembrane region" description="Helical" evidence="6">
    <location>
        <begin position="244"/>
        <end position="260"/>
    </location>
</feature>
<evidence type="ECO:0000256" key="1">
    <source>
        <dbReference type="ARBA" id="ARBA00004141"/>
    </source>
</evidence>
<protein>
    <submittedName>
        <fullName evidence="8">Transmembrane amino acid transporter protein</fullName>
    </submittedName>
</protein>
<feature type="transmembrane region" description="Helical" evidence="6">
    <location>
        <begin position="501"/>
        <end position="523"/>
    </location>
</feature>
<dbReference type="PANTHER" id="PTHR22950">
    <property type="entry name" value="AMINO ACID TRANSPORTER"/>
    <property type="match status" value="1"/>
</dbReference>
<dbReference type="AlphaFoldDB" id="I7M7F6"/>
<keyword evidence="2 6" id="KW-0812">Transmembrane</keyword>
<dbReference type="Pfam" id="PF01490">
    <property type="entry name" value="Aa_trans"/>
    <property type="match status" value="1"/>
</dbReference>
<dbReference type="GeneID" id="7829462"/>
<dbReference type="InParanoid" id="I7M7F6"/>
<keyword evidence="3 6" id="KW-1133">Transmembrane helix</keyword>
<evidence type="ECO:0000256" key="2">
    <source>
        <dbReference type="ARBA" id="ARBA00022692"/>
    </source>
</evidence>
<dbReference type="RefSeq" id="XP_001013156.2">
    <property type="nucleotide sequence ID" value="XM_001013156.2"/>
</dbReference>
<feature type="transmembrane region" description="Helical" evidence="6">
    <location>
        <begin position="314"/>
        <end position="338"/>
    </location>
</feature>
<dbReference type="eggNOG" id="KOG1304">
    <property type="taxonomic scope" value="Eukaryota"/>
</dbReference>
<keyword evidence="4 6" id="KW-0472">Membrane</keyword>
<feature type="transmembrane region" description="Helical" evidence="6">
    <location>
        <begin position="82"/>
        <end position="100"/>
    </location>
</feature>
<keyword evidence="9" id="KW-1185">Reference proteome</keyword>
<reference evidence="9" key="1">
    <citation type="journal article" date="2006" name="PLoS Biol.">
        <title>Macronuclear genome sequence of the ciliate Tetrahymena thermophila, a model eukaryote.</title>
        <authorList>
            <person name="Eisen J.A."/>
            <person name="Coyne R.S."/>
            <person name="Wu M."/>
            <person name="Wu D."/>
            <person name="Thiagarajan M."/>
            <person name="Wortman J.R."/>
            <person name="Badger J.H."/>
            <person name="Ren Q."/>
            <person name="Amedeo P."/>
            <person name="Jones K.M."/>
            <person name="Tallon L.J."/>
            <person name="Delcher A.L."/>
            <person name="Salzberg S.L."/>
            <person name="Silva J.C."/>
            <person name="Haas B.J."/>
            <person name="Majoros W.H."/>
            <person name="Farzad M."/>
            <person name="Carlton J.M."/>
            <person name="Smith R.K. Jr."/>
            <person name="Garg J."/>
            <person name="Pearlman R.E."/>
            <person name="Karrer K.M."/>
            <person name="Sun L."/>
            <person name="Manning G."/>
            <person name="Elde N.C."/>
            <person name="Turkewitz A.P."/>
            <person name="Asai D.J."/>
            <person name="Wilkes D.E."/>
            <person name="Wang Y."/>
            <person name="Cai H."/>
            <person name="Collins K."/>
            <person name="Stewart B.A."/>
            <person name="Lee S.R."/>
            <person name="Wilamowska K."/>
            <person name="Weinberg Z."/>
            <person name="Ruzzo W.L."/>
            <person name="Wloga D."/>
            <person name="Gaertig J."/>
            <person name="Frankel J."/>
            <person name="Tsao C.-C."/>
            <person name="Gorovsky M.A."/>
            <person name="Keeling P.J."/>
            <person name="Waller R.F."/>
            <person name="Patron N.J."/>
            <person name="Cherry J.M."/>
            <person name="Stover N.A."/>
            <person name="Krieger C.J."/>
            <person name="del Toro C."/>
            <person name="Ryder H.F."/>
            <person name="Williamson S.C."/>
            <person name="Barbeau R.A."/>
            <person name="Hamilton E.P."/>
            <person name="Orias E."/>
        </authorList>
    </citation>
    <scope>NUCLEOTIDE SEQUENCE [LARGE SCALE GENOMIC DNA]</scope>
    <source>
        <strain evidence="9">SB210</strain>
    </source>
</reference>
<dbReference type="GO" id="GO:0016020">
    <property type="term" value="C:membrane"/>
    <property type="evidence" value="ECO:0007669"/>
    <property type="project" value="UniProtKB-SubCell"/>
</dbReference>
<feature type="transmembrane region" description="Helical" evidence="6">
    <location>
        <begin position="535"/>
        <end position="560"/>
    </location>
</feature>
<evidence type="ECO:0000256" key="4">
    <source>
        <dbReference type="ARBA" id="ARBA00023136"/>
    </source>
</evidence>
<feature type="transmembrane region" description="Helical" evidence="6">
    <location>
        <begin position="133"/>
        <end position="156"/>
    </location>
</feature>
<dbReference type="KEGG" id="tet:TTHERM_00295240"/>
<dbReference type="STRING" id="312017.I7M7F6"/>
<feature type="domain" description="Amino acid transporter transmembrane" evidence="7">
    <location>
        <begin position="52"/>
        <end position="554"/>
    </location>
</feature>
<dbReference type="GO" id="GO:0015179">
    <property type="term" value="F:L-amino acid transmembrane transporter activity"/>
    <property type="evidence" value="ECO:0007669"/>
    <property type="project" value="TreeGrafter"/>
</dbReference>
<dbReference type="PANTHER" id="PTHR22950:SF666">
    <property type="entry name" value="VACUOLAR AMINO ACID TRANSPORTER 4"/>
    <property type="match status" value="1"/>
</dbReference>
<evidence type="ECO:0000259" key="7">
    <source>
        <dbReference type="Pfam" id="PF01490"/>
    </source>
</evidence>